<evidence type="ECO:0000313" key="3">
    <source>
        <dbReference type="EMBL" id="MBV7266248.1"/>
    </source>
</evidence>
<feature type="domain" description="Tail sheath protein C-terminal" evidence="2">
    <location>
        <begin position="525"/>
        <end position="629"/>
    </location>
</feature>
<evidence type="ECO:0000313" key="4">
    <source>
        <dbReference type="Proteomes" id="UP000699975"/>
    </source>
</evidence>
<comment type="similarity">
    <text evidence="1">Belongs to the myoviridae tail sheath protein family.</text>
</comment>
<name>A0ABS6SMI1_9SPHN</name>
<evidence type="ECO:0000259" key="2">
    <source>
        <dbReference type="Pfam" id="PF17482"/>
    </source>
</evidence>
<protein>
    <submittedName>
        <fullName evidence="3">Phage tail sheath subtilisin-like domain-containing protein</fullName>
    </submittedName>
</protein>
<dbReference type="PANTHER" id="PTHR35861">
    <property type="match status" value="1"/>
</dbReference>
<dbReference type="RefSeq" id="WP_218316870.1">
    <property type="nucleotide sequence ID" value="NZ_JAGSPB010000002.1"/>
</dbReference>
<dbReference type="EMBL" id="JAGSPB010000002">
    <property type="protein sequence ID" value="MBV7266248.1"/>
    <property type="molecule type" value="Genomic_DNA"/>
</dbReference>
<evidence type="ECO:0000256" key="1">
    <source>
        <dbReference type="ARBA" id="ARBA00008005"/>
    </source>
</evidence>
<proteinExistence type="inferred from homology"/>
<dbReference type="Proteomes" id="UP000699975">
    <property type="component" value="Unassembled WGS sequence"/>
</dbReference>
<comment type="caution">
    <text evidence="3">The sequence shown here is derived from an EMBL/GenBank/DDBJ whole genome shotgun (WGS) entry which is preliminary data.</text>
</comment>
<dbReference type="Pfam" id="PF17482">
    <property type="entry name" value="Phage_sheath_1C"/>
    <property type="match status" value="1"/>
</dbReference>
<dbReference type="InterPro" id="IPR052042">
    <property type="entry name" value="Tail_sheath_structural"/>
</dbReference>
<gene>
    <name evidence="3" type="ORF">KCG45_08665</name>
</gene>
<accession>A0ABS6SMI1</accession>
<reference evidence="3 4" key="1">
    <citation type="submission" date="2021-04" db="EMBL/GenBank/DDBJ databases">
        <authorList>
            <person name="Pira H."/>
            <person name="Risdian C."/>
            <person name="Wink J."/>
        </authorList>
    </citation>
    <scope>NUCLEOTIDE SEQUENCE [LARGE SCALE GENOMIC DNA]</scope>
    <source>
        <strain evidence="3 4">WH131</strain>
    </source>
</reference>
<sequence length="653" mass="69870">MLGLVDQPGLYMQRPDRSASAITRIRTDIAAFVGIAQSGPIARPVRARSMAQFEAVFGGYSDNAYLAYTVRAFFENGGEECLISRVADEDPARGAAPSRIEIPDTTGGLALSIEASSAGSWGNALEIALTPSPTAETQASGDPAIDGSAIEVVGTDGFAGGQLVRISQPGGLEQERILAAVDATARKLHFVHPNPLKRLANQFALSGMVPGEPIRIAHVAYDLVVVLGGEPVAIYAGLELTKSSSRFIGEVLRPAEPDDDGMLDRLPLPISVFKTDLAPTDVPQPLDIVAGERFALSGGRDGLVELSVGDFQAGLAALEPIADVTTIAVPDIHIRARTQMFAPLPEITPDPCPICIEPTPPAQQLPPPPSESPPIFTLDQIHAVQAMMVEQCERLRDRVAILDPPWETVRTDAIGLGGIKAWRNRFDSSFAALYLPWIDASDPIGRGPRPLRTIPPSGHVAGQLASVSITTGPYQAAANEDLSFAFGTSLAIEPAAHGVLNRSGLNVIAVRDSRAVRILGARTVSSDPRWRFFPVRMLMVMLRRSLEAATQWTVFEPNSAETRSLIAQTLNHFLETLRRGGALAGRSAEEAFRVRCDDVNNPPSTRAKGEFRIDIAIAPAKPLEFIVLRLSRSDEAFELAEQGALSTQLLGAV</sequence>
<keyword evidence="4" id="KW-1185">Reference proteome</keyword>
<dbReference type="InterPro" id="IPR020287">
    <property type="entry name" value="Tail_sheath_C"/>
</dbReference>
<dbReference type="PANTHER" id="PTHR35861:SF1">
    <property type="entry name" value="PHAGE TAIL SHEATH PROTEIN"/>
    <property type="match status" value="1"/>
</dbReference>
<organism evidence="3 4">
    <name type="scientific">Erythrobacter ani</name>
    <dbReference type="NCBI Taxonomy" id="2827235"/>
    <lineage>
        <taxon>Bacteria</taxon>
        <taxon>Pseudomonadati</taxon>
        <taxon>Pseudomonadota</taxon>
        <taxon>Alphaproteobacteria</taxon>
        <taxon>Sphingomonadales</taxon>
        <taxon>Erythrobacteraceae</taxon>
        <taxon>Erythrobacter/Porphyrobacter group</taxon>
        <taxon>Erythrobacter</taxon>
    </lineage>
</organism>